<keyword evidence="7 9" id="KW-0206">Cytoskeleton</keyword>
<evidence type="ECO:0000256" key="4">
    <source>
        <dbReference type="ARBA" id="ARBA00022467"/>
    </source>
</evidence>
<evidence type="ECO:0000256" key="9">
    <source>
        <dbReference type="RuleBase" id="RU365078"/>
    </source>
</evidence>
<keyword evidence="4 9" id="KW-0117">Actin capping</keyword>
<evidence type="ECO:0000256" key="5">
    <source>
        <dbReference type="ARBA" id="ARBA00022490"/>
    </source>
</evidence>
<dbReference type="InterPro" id="IPR037282">
    <property type="entry name" value="CapZ_alpha/beta"/>
</dbReference>
<comment type="subcellular location">
    <subcellularLocation>
        <location evidence="2 9">Cytoplasm</location>
        <location evidence="2 9">Cytoskeleton</location>
    </subcellularLocation>
    <subcellularLocation>
        <location evidence="1">Cytoplasm</location>
        <location evidence="1">Myofibril</location>
        <location evidence="1">Sarcomere</location>
    </subcellularLocation>
</comment>
<feature type="non-terminal residue" evidence="11">
    <location>
        <position position="307"/>
    </location>
</feature>
<comment type="subunit">
    <text evidence="9">Heterodimer of an alpha and a beta subunit.</text>
</comment>
<comment type="similarity">
    <text evidence="3 9">Belongs to the F-actin-capping protein beta subunit family.</text>
</comment>
<dbReference type="Pfam" id="PF01115">
    <property type="entry name" value="F_actin_cap_B"/>
    <property type="match status" value="1"/>
</dbReference>
<accession>A0ABQ9V9N5</accession>
<evidence type="ECO:0000256" key="7">
    <source>
        <dbReference type="ARBA" id="ARBA00023212"/>
    </source>
</evidence>
<reference evidence="11 12" key="1">
    <citation type="submission" date="2023-05" db="EMBL/GenBank/DDBJ databases">
        <title>B98-5 Cell Line De Novo Hybrid Assembly: An Optical Mapping Approach.</title>
        <authorList>
            <person name="Kananen K."/>
            <person name="Auerbach J.A."/>
            <person name="Kautto E."/>
            <person name="Blachly J.S."/>
        </authorList>
    </citation>
    <scope>NUCLEOTIDE SEQUENCE [LARGE SCALE GENOMIC DNA]</scope>
    <source>
        <strain evidence="11">B95-8</strain>
        <tissue evidence="11">Cell line</tissue>
    </source>
</reference>
<comment type="function">
    <text evidence="8">F-actin-capping proteins bind in a Ca(2+)-independent manner to the fast growing ends of actin filaments (barbed end) thereby blocking the exchange of subunits at these ends. Unlike other capping proteins (such as gelsolin and severin), these proteins do not sever actin filaments. Plays a role in the regulation of cell morphology and cytoskeletal organization. Forms, with CAPZB, the barbed end of the fast growing ends of actin filaments in the dynactin complex and stabilizes dynactin structure. The dynactin multiprotein complex activates the molecular motor dynein for ultra-processive transport along microtubules.</text>
</comment>
<feature type="compositionally biased region" description="Polar residues" evidence="10">
    <location>
        <begin position="155"/>
        <end position="164"/>
    </location>
</feature>
<dbReference type="EMBL" id="JASSZA010000007">
    <property type="protein sequence ID" value="KAK2106070.1"/>
    <property type="molecule type" value="Genomic_DNA"/>
</dbReference>
<dbReference type="InterPro" id="IPR042276">
    <property type="entry name" value="CapZ_alpha/beta_2"/>
</dbReference>
<evidence type="ECO:0000256" key="8">
    <source>
        <dbReference type="ARBA" id="ARBA00045888"/>
    </source>
</evidence>
<keyword evidence="12" id="KW-1185">Reference proteome</keyword>
<keyword evidence="5 9" id="KW-0963">Cytoplasm</keyword>
<evidence type="ECO:0000313" key="12">
    <source>
        <dbReference type="Proteomes" id="UP001266305"/>
    </source>
</evidence>
<evidence type="ECO:0000256" key="3">
    <source>
        <dbReference type="ARBA" id="ARBA00006039"/>
    </source>
</evidence>
<organism evidence="11 12">
    <name type="scientific">Saguinus oedipus</name>
    <name type="common">Cotton-top tamarin</name>
    <name type="synonym">Oedipomidas oedipus</name>
    <dbReference type="NCBI Taxonomy" id="9490"/>
    <lineage>
        <taxon>Eukaryota</taxon>
        <taxon>Metazoa</taxon>
        <taxon>Chordata</taxon>
        <taxon>Craniata</taxon>
        <taxon>Vertebrata</taxon>
        <taxon>Euteleostomi</taxon>
        <taxon>Mammalia</taxon>
        <taxon>Eutheria</taxon>
        <taxon>Euarchontoglires</taxon>
        <taxon>Primates</taxon>
        <taxon>Haplorrhini</taxon>
        <taxon>Platyrrhini</taxon>
        <taxon>Cebidae</taxon>
        <taxon>Callitrichinae</taxon>
        <taxon>Saguinus</taxon>
    </lineage>
</organism>
<keyword evidence="6 9" id="KW-0009">Actin-binding</keyword>
<evidence type="ECO:0000313" key="11">
    <source>
        <dbReference type="EMBL" id="KAK2106070.1"/>
    </source>
</evidence>
<dbReference type="PANTHER" id="PTHR10619:SF0">
    <property type="entry name" value="F-ACTIN-CAPPING PROTEIN SUBUNIT BETA ISOFORMS 1 AND 2"/>
    <property type="match status" value="1"/>
</dbReference>
<sequence>METWPGALSPVPLAPQVAFPSRPSPCVAIDVGSASLLWAEAPCVLGSPSAPADSAANGETQQPSPPDLVYLWRPEGFACLLEDDLILKHKAGNQEAELLMTLGLTLDCWCSFKMGPTVSSKPSSLPWGGRESALCVELGRRRDSDLLEGPHSFPSDPQASQSAGLTPPSPEPRHLDHLQVGENTQSLGVGIQNELTLTSYEEEGRGGRGDWKRGQVPTPISRTPPYPSSQPQEQDGCKSDLVTPAAGSVTGTTGSMQTVEMEKDETVSDCSPHIANIGRLVEDMENKIRSTLNEIYFGKTKDIVNGL</sequence>
<name>A0ABQ9V9N5_SAGOE</name>
<dbReference type="InterPro" id="IPR001698">
    <property type="entry name" value="CAPZB"/>
</dbReference>
<dbReference type="Proteomes" id="UP001266305">
    <property type="component" value="Unassembled WGS sequence"/>
</dbReference>
<gene>
    <name evidence="11" type="ORF">P7K49_015584</name>
</gene>
<feature type="region of interest" description="Disordered" evidence="10">
    <location>
        <begin position="200"/>
        <end position="238"/>
    </location>
</feature>
<evidence type="ECO:0000256" key="10">
    <source>
        <dbReference type="SAM" id="MobiDB-lite"/>
    </source>
</evidence>
<evidence type="ECO:0000256" key="1">
    <source>
        <dbReference type="ARBA" id="ARBA00004204"/>
    </source>
</evidence>
<proteinExistence type="inferred from homology"/>
<feature type="compositionally biased region" description="Basic and acidic residues" evidence="10">
    <location>
        <begin position="202"/>
        <end position="213"/>
    </location>
</feature>
<evidence type="ECO:0000256" key="6">
    <source>
        <dbReference type="ARBA" id="ARBA00023203"/>
    </source>
</evidence>
<feature type="region of interest" description="Disordered" evidence="10">
    <location>
        <begin position="145"/>
        <end position="176"/>
    </location>
</feature>
<dbReference type="Gene3D" id="3.90.1150.210">
    <property type="entry name" value="F-actin capping protein, beta subunit"/>
    <property type="match status" value="1"/>
</dbReference>
<comment type="caution">
    <text evidence="11">The sequence shown here is derived from an EMBL/GenBank/DDBJ whole genome shotgun (WGS) entry which is preliminary data.</text>
</comment>
<protein>
    <recommendedName>
        <fullName evidence="9">F-actin-capping protein subunit beta</fullName>
    </recommendedName>
</protein>
<evidence type="ECO:0000256" key="2">
    <source>
        <dbReference type="ARBA" id="ARBA00004245"/>
    </source>
</evidence>
<dbReference type="PANTHER" id="PTHR10619">
    <property type="entry name" value="F-ACTIN-CAPPING PROTEIN SUBUNIT BETA"/>
    <property type="match status" value="1"/>
</dbReference>
<dbReference type="SUPFAM" id="SSF90096">
    <property type="entry name" value="Subunits of heterodimeric actin filament capping protein Capz"/>
    <property type="match status" value="1"/>
</dbReference>